<dbReference type="Pfam" id="PF08281">
    <property type="entry name" value="Sigma70_r4_2"/>
    <property type="match status" value="1"/>
</dbReference>
<dbReference type="EMBL" id="FNDZ01000001">
    <property type="protein sequence ID" value="SDI13723.1"/>
    <property type="molecule type" value="Genomic_DNA"/>
</dbReference>
<dbReference type="Gene3D" id="1.10.10.10">
    <property type="entry name" value="Winged helix-like DNA-binding domain superfamily/Winged helix DNA-binding domain"/>
    <property type="match status" value="1"/>
</dbReference>
<dbReference type="SUPFAM" id="SSF88659">
    <property type="entry name" value="Sigma3 and sigma4 domains of RNA polymerase sigma factors"/>
    <property type="match status" value="1"/>
</dbReference>
<dbReference type="InterPro" id="IPR039425">
    <property type="entry name" value="RNA_pol_sigma-70-like"/>
</dbReference>
<dbReference type="InterPro" id="IPR014284">
    <property type="entry name" value="RNA_pol_sigma-70_dom"/>
</dbReference>
<proteinExistence type="inferred from homology"/>
<dbReference type="InterPro" id="IPR013325">
    <property type="entry name" value="RNA_pol_sigma_r2"/>
</dbReference>
<dbReference type="PANTHER" id="PTHR43133">
    <property type="entry name" value="RNA POLYMERASE ECF-TYPE SIGMA FACTO"/>
    <property type="match status" value="1"/>
</dbReference>
<dbReference type="AlphaFoldDB" id="A0A1G8I4D0"/>
<dbReference type="GO" id="GO:0003677">
    <property type="term" value="F:DNA binding"/>
    <property type="evidence" value="ECO:0007669"/>
    <property type="project" value="InterPro"/>
</dbReference>
<evidence type="ECO:0000256" key="2">
    <source>
        <dbReference type="ARBA" id="ARBA00023015"/>
    </source>
</evidence>
<protein>
    <submittedName>
        <fullName evidence="7">RNA polymerase sigma-70 factor, ECF subfamily</fullName>
    </submittedName>
</protein>
<evidence type="ECO:0000313" key="8">
    <source>
        <dbReference type="Proteomes" id="UP000183255"/>
    </source>
</evidence>
<dbReference type="NCBIfam" id="TIGR02937">
    <property type="entry name" value="sigma70-ECF"/>
    <property type="match status" value="1"/>
</dbReference>
<keyword evidence="2" id="KW-0805">Transcription regulation</keyword>
<dbReference type="InterPro" id="IPR007627">
    <property type="entry name" value="RNA_pol_sigma70_r2"/>
</dbReference>
<dbReference type="SUPFAM" id="SSF88946">
    <property type="entry name" value="Sigma2 domain of RNA polymerase sigma factors"/>
    <property type="match status" value="1"/>
</dbReference>
<dbReference type="GO" id="GO:0006352">
    <property type="term" value="P:DNA-templated transcription initiation"/>
    <property type="evidence" value="ECO:0007669"/>
    <property type="project" value="InterPro"/>
</dbReference>
<dbReference type="GO" id="GO:0016987">
    <property type="term" value="F:sigma factor activity"/>
    <property type="evidence" value="ECO:0007669"/>
    <property type="project" value="UniProtKB-KW"/>
</dbReference>
<dbReference type="InterPro" id="IPR013324">
    <property type="entry name" value="RNA_pol_sigma_r3/r4-like"/>
</dbReference>
<evidence type="ECO:0000256" key="4">
    <source>
        <dbReference type="ARBA" id="ARBA00023163"/>
    </source>
</evidence>
<evidence type="ECO:0000313" key="7">
    <source>
        <dbReference type="EMBL" id="SDI13723.1"/>
    </source>
</evidence>
<dbReference type="InterPro" id="IPR013249">
    <property type="entry name" value="RNA_pol_sigma70_r4_t2"/>
</dbReference>
<evidence type="ECO:0000256" key="3">
    <source>
        <dbReference type="ARBA" id="ARBA00023082"/>
    </source>
</evidence>
<comment type="similarity">
    <text evidence="1">Belongs to the sigma-70 factor family. ECF subfamily.</text>
</comment>
<reference evidence="7 8" key="1">
    <citation type="submission" date="2016-10" db="EMBL/GenBank/DDBJ databases">
        <authorList>
            <person name="de Groot N.N."/>
        </authorList>
    </citation>
    <scope>NUCLEOTIDE SEQUENCE [LARGE SCALE GENOMIC DNA]</scope>
    <source>
        <strain evidence="7 8">CGMCC 1.5058</strain>
    </source>
</reference>
<feature type="domain" description="RNA polymerase sigma-70 region 2" evidence="5">
    <location>
        <begin position="24"/>
        <end position="84"/>
    </location>
</feature>
<sequence length="171" mass="19936">MRIFQNKNRKKDQFLAMVTNEKIYLYKIAFGYLRHEKDALEAVDESIFLGLVHLRKLKKEEYMKTWLIRILINECKRILRERSRLVVSEEVPDTISPSQETDLALQMSVEALPEELKEIILLRYYGDLTVKDTAELLSIPQGTVATRTKKALSLLKEDLTKEEGGNLYENC</sequence>
<evidence type="ECO:0000256" key="1">
    <source>
        <dbReference type="ARBA" id="ARBA00010641"/>
    </source>
</evidence>
<dbReference type="Gene3D" id="1.10.1740.10">
    <property type="match status" value="1"/>
</dbReference>
<dbReference type="Proteomes" id="UP000183255">
    <property type="component" value="Unassembled WGS sequence"/>
</dbReference>
<evidence type="ECO:0000259" key="5">
    <source>
        <dbReference type="Pfam" id="PF04542"/>
    </source>
</evidence>
<organism evidence="7 8">
    <name type="scientific">Proteiniclasticum ruminis</name>
    <dbReference type="NCBI Taxonomy" id="398199"/>
    <lineage>
        <taxon>Bacteria</taxon>
        <taxon>Bacillati</taxon>
        <taxon>Bacillota</taxon>
        <taxon>Clostridia</taxon>
        <taxon>Eubacteriales</taxon>
        <taxon>Clostridiaceae</taxon>
        <taxon>Proteiniclasticum</taxon>
    </lineage>
</organism>
<keyword evidence="3" id="KW-0731">Sigma factor</keyword>
<accession>A0A1G8I4D0</accession>
<dbReference type="CDD" id="cd06171">
    <property type="entry name" value="Sigma70_r4"/>
    <property type="match status" value="1"/>
</dbReference>
<dbReference type="InterPro" id="IPR036388">
    <property type="entry name" value="WH-like_DNA-bd_sf"/>
</dbReference>
<feature type="domain" description="RNA polymerase sigma factor 70 region 4 type 2" evidence="6">
    <location>
        <begin position="104"/>
        <end position="153"/>
    </location>
</feature>
<dbReference type="RefSeq" id="WP_242848008.1">
    <property type="nucleotide sequence ID" value="NZ_FNDZ01000001.1"/>
</dbReference>
<gene>
    <name evidence="7" type="ORF">SAMN05421804_101766</name>
</gene>
<dbReference type="Pfam" id="PF04542">
    <property type="entry name" value="Sigma70_r2"/>
    <property type="match status" value="1"/>
</dbReference>
<dbReference type="PANTHER" id="PTHR43133:SF51">
    <property type="entry name" value="RNA POLYMERASE SIGMA FACTOR"/>
    <property type="match status" value="1"/>
</dbReference>
<keyword evidence="4" id="KW-0804">Transcription</keyword>
<name>A0A1G8I4D0_9CLOT</name>
<evidence type="ECO:0000259" key="6">
    <source>
        <dbReference type="Pfam" id="PF08281"/>
    </source>
</evidence>